<reference evidence="1 2" key="1">
    <citation type="submission" date="2017-09" db="EMBL/GenBank/DDBJ databases">
        <authorList>
            <person name="Lee N."/>
            <person name="Cho B.-K."/>
        </authorList>
    </citation>
    <scope>NUCLEOTIDE SEQUENCE [LARGE SCALE GENOMIC DNA]</scope>
    <source>
        <strain evidence="1 2">ATCC 23948</strain>
    </source>
</reference>
<dbReference type="AlphaFoldDB" id="A0AAE6NK35"/>
<proteinExistence type="predicted"/>
<dbReference type="EMBL" id="CP023691">
    <property type="protein sequence ID" value="QEV54058.1"/>
    <property type="molecule type" value="Genomic_DNA"/>
</dbReference>
<gene>
    <name evidence="1" type="ORF">CP981_22595</name>
</gene>
<organism evidence="1 2">
    <name type="scientific">Streptomyces platensis</name>
    <dbReference type="NCBI Taxonomy" id="58346"/>
    <lineage>
        <taxon>Bacteria</taxon>
        <taxon>Bacillati</taxon>
        <taxon>Actinomycetota</taxon>
        <taxon>Actinomycetes</taxon>
        <taxon>Kitasatosporales</taxon>
        <taxon>Streptomycetaceae</taxon>
        <taxon>Streptomyces</taxon>
    </lineage>
</organism>
<accession>A0AAE6NK35</accession>
<dbReference type="KEGG" id="spla:CP981_22595"/>
<dbReference type="Proteomes" id="UP000325458">
    <property type="component" value="Chromosome"/>
</dbReference>
<protein>
    <submittedName>
        <fullName evidence="1">Uncharacterized protein</fullName>
    </submittedName>
</protein>
<name>A0AAE6NK35_STRPT</name>
<sequence>MAATLAQPPIVRAAHQARFPPSAVPADQGAVADPVQAQQLRLVAVHGCEFGDFREAAGGQRGGGRVVFGFRFARLGTQRVAAAVAGLHLQQVGQAAGSQFSPSGLQILCGLRLSAPARALGCSPGRGTAVGVAGQEA</sequence>
<evidence type="ECO:0000313" key="2">
    <source>
        <dbReference type="Proteomes" id="UP000325458"/>
    </source>
</evidence>
<evidence type="ECO:0000313" key="1">
    <source>
        <dbReference type="EMBL" id="QEV54058.1"/>
    </source>
</evidence>